<proteinExistence type="predicted"/>
<feature type="compositionally biased region" description="Polar residues" evidence="1">
    <location>
        <begin position="1"/>
        <end position="13"/>
    </location>
</feature>
<dbReference type="HOGENOM" id="CLU_067859_0_0_1"/>
<gene>
    <name evidence="3" type="ORF">GALMADRAFT_144655</name>
</gene>
<dbReference type="EMBL" id="KL142397">
    <property type="protein sequence ID" value="KDR70345.1"/>
    <property type="molecule type" value="Genomic_DNA"/>
</dbReference>
<dbReference type="Pfam" id="PF12776">
    <property type="entry name" value="Myb_DNA-bind_3"/>
    <property type="match status" value="1"/>
</dbReference>
<dbReference type="InterPro" id="IPR024752">
    <property type="entry name" value="Myb/SANT-like_dom"/>
</dbReference>
<dbReference type="OrthoDB" id="3186724at2759"/>
<accession>A0A067SHC6</accession>
<organism evidence="3 4">
    <name type="scientific">Galerina marginata (strain CBS 339.88)</name>
    <dbReference type="NCBI Taxonomy" id="685588"/>
    <lineage>
        <taxon>Eukaryota</taxon>
        <taxon>Fungi</taxon>
        <taxon>Dikarya</taxon>
        <taxon>Basidiomycota</taxon>
        <taxon>Agaricomycotina</taxon>
        <taxon>Agaricomycetes</taxon>
        <taxon>Agaricomycetidae</taxon>
        <taxon>Agaricales</taxon>
        <taxon>Agaricineae</taxon>
        <taxon>Strophariaceae</taxon>
        <taxon>Galerina</taxon>
    </lineage>
</organism>
<reference evidence="4" key="1">
    <citation type="journal article" date="2014" name="Proc. Natl. Acad. Sci. U.S.A.">
        <title>Extensive sampling of basidiomycete genomes demonstrates inadequacy of the white-rot/brown-rot paradigm for wood decay fungi.</title>
        <authorList>
            <person name="Riley R."/>
            <person name="Salamov A.A."/>
            <person name="Brown D.W."/>
            <person name="Nagy L.G."/>
            <person name="Floudas D."/>
            <person name="Held B.W."/>
            <person name="Levasseur A."/>
            <person name="Lombard V."/>
            <person name="Morin E."/>
            <person name="Otillar R."/>
            <person name="Lindquist E.A."/>
            <person name="Sun H."/>
            <person name="LaButti K.M."/>
            <person name="Schmutz J."/>
            <person name="Jabbour D."/>
            <person name="Luo H."/>
            <person name="Baker S.E."/>
            <person name="Pisabarro A.G."/>
            <person name="Walton J.D."/>
            <person name="Blanchette R.A."/>
            <person name="Henrissat B."/>
            <person name="Martin F."/>
            <person name="Cullen D."/>
            <person name="Hibbett D.S."/>
            <person name="Grigoriev I.V."/>
        </authorList>
    </citation>
    <scope>NUCLEOTIDE SEQUENCE [LARGE SCALE GENOMIC DNA]</scope>
    <source>
        <strain evidence="4">CBS 339.88</strain>
    </source>
</reference>
<feature type="compositionally biased region" description="Acidic residues" evidence="1">
    <location>
        <begin position="163"/>
        <end position="181"/>
    </location>
</feature>
<dbReference type="Proteomes" id="UP000027222">
    <property type="component" value="Unassembled WGS sequence"/>
</dbReference>
<dbReference type="PANTHER" id="PTHR46929:SF3">
    <property type="entry name" value="MYB_SANT-LIKE DOMAIN-CONTAINING PROTEIN"/>
    <property type="match status" value="1"/>
</dbReference>
<feature type="region of interest" description="Disordered" evidence="1">
    <location>
        <begin position="152"/>
        <end position="227"/>
    </location>
</feature>
<evidence type="ECO:0000313" key="3">
    <source>
        <dbReference type="EMBL" id="KDR70345.1"/>
    </source>
</evidence>
<name>A0A067SHC6_GALM3</name>
<feature type="region of interest" description="Disordered" evidence="1">
    <location>
        <begin position="1"/>
        <end position="21"/>
    </location>
</feature>
<keyword evidence="4" id="KW-1185">Reference proteome</keyword>
<evidence type="ECO:0000259" key="2">
    <source>
        <dbReference type="Pfam" id="PF12776"/>
    </source>
</evidence>
<feature type="domain" description="Myb/SANT-like" evidence="2">
    <location>
        <begin position="19"/>
        <end position="108"/>
    </location>
</feature>
<evidence type="ECO:0000256" key="1">
    <source>
        <dbReference type="SAM" id="MobiDB-lite"/>
    </source>
</evidence>
<protein>
    <recommendedName>
        <fullName evidence="2">Myb/SANT-like domain-containing protein</fullName>
    </recommendedName>
</protein>
<evidence type="ECO:0000313" key="4">
    <source>
        <dbReference type="Proteomes" id="UP000027222"/>
    </source>
</evidence>
<dbReference type="AlphaFoldDB" id="A0A067SHC6"/>
<dbReference type="PANTHER" id="PTHR46929">
    <property type="entry name" value="EXPRESSED PROTEIN"/>
    <property type="match status" value="1"/>
</dbReference>
<sequence length="323" mass="35654">MAKAKSSSSQPTPDSAAAQWSGDDEKVLVDFLDTKSAAAGDGCSFKMTTFNEASVVLDEKRGKGGRKTAKACQNKWNSLRRTFRAIQAIKGKSGWTWSDETGASITPDMEPAWADFIKSHPLAKPFKNKGWVHLEKMTKLMPATVKGAHVFRPSQGISGLDTSFDDAQDDETQEEPEDSPEVDEHVENTPTIVTIPSTPPRASRKRERAISTTPAPSSKKGKMTGPDAIHGLTVSISRFGDNICKAMAGDPTQKTPQRHTKAVKLAQEEDWLPARERLLFCNVVENNIKAADAYLALNPDDIEFRRLWIQKKVDDSKKAEENW</sequence>
<dbReference type="STRING" id="685588.A0A067SHC6"/>